<organism evidence="2 3">
    <name type="scientific">Oryza sativa subsp. japonica</name>
    <name type="common">Rice</name>
    <dbReference type="NCBI Taxonomy" id="39947"/>
    <lineage>
        <taxon>Eukaryota</taxon>
        <taxon>Viridiplantae</taxon>
        <taxon>Streptophyta</taxon>
        <taxon>Embryophyta</taxon>
        <taxon>Tracheophyta</taxon>
        <taxon>Spermatophyta</taxon>
        <taxon>Magnoliopsida</taxon>
        <taxon>Liliopsida</taxon>
        <taxon>Poales</taxon>
        <taxon>Poaceae</taxon>
        <taxon>BOP clade</taxon>
        <taxon>Oryzoideae</taxon>
        <taxon>Oryzeae</taxon>
        <taxon>Oryzinae</taxon>
        <taxon>Oryza</taxon>
        <taxon>Oryza sativa</taxon>
    </lineage>
</organism>
<feature type="region of interest" description="Disordered" evidence="1">
    <location>
        <begin position="328"/>
        <end position="375"/>
    </location>
</feature>
<dbReference type="InParanoid" id="A0A0N7KR44"/>
<dbReference type="Gramene" id="Os09t0518266-00">
    <property type="protein sequence ID" value="Os09t0518266-00"/>
    <property type="gene ID" value="Os09g0518266"/>
</dbReference>
<gene>
    <name evidence="2" type="ordered locus">Os09g0518266</name>
    <name evidence="2" type="ORF">OSNPB_090518266</name>
</gene>
<evidence type="ECO:0000313" key="3">
    <source>
        <dbReference type="Proteomes" id="UP000059680"/>
    </source>
</evidence>
<dbReference type="Proteomes" id="UP000059680">
    <property type="component" value="Chromosome 9"/>
</dbReference>
<protein>
    <submittedName>
        <fullName evidence="2">Os09g0518266 protein</fullName>
    </submittedName>
</protein>
<accession>A0A0N7KR44</accession>
<feature type="compositionally biased region" description="Basic and acidic residues" evidence="1">
    <location>
        <begin position="353"/>
        <end position="362"/>
    </location>
</feature>
<feature type="compositionally biased region" description="Low complexity" evidence="1">
    <location>
        <begin position="275"/>
        <end position="292"/>
    </location>
</feature>
<name>A0A0N7KR44_ORYSJ</name>
<dbReference type="eggNOG" id="ENOG502R504">
    <property type="taxonomic scope" value="Eukaryota"/>
</dbReference>
<reference evidence="2 3" key="2">
    <citation type="journal article" date="2013" name="Plant Cell Physiol.">
        <title>Rice Annotation Project Database (RAP-DB): an integrative and interactive database for rice genomics.</title>
        <authorList>
            <person name="Sakai H."/>
            <person name="Lee S.S."/>
            <person name="Tanaka T."/>
            <person name="Numa H."/>
            <person name="Kim J."/>
            <person name="Kawahara Y."/>
            <person name="Wakimoto H."/>
            <person name="Yang C.C."/>
            <person name="Iwamoto M."/>
            <person name="Abe T."/>
            <person name="Yamada Y."/>
            <person name="Muto A."/>
            <person name="Inokuchi H."/>
            <person name="Ikemura T."/>
            <person name="Matsumoto T."/>
            <person name="Sasaki T."/>
            <person name="Itoh T."/>
        </authorList>
    </citation>
    <scope>NUCLEOTIDE SEQUENCE [LARGE SCALE GENOMIC DNA]</scope>
    <source>
        <strain evidence="3">cv. Nipponbare</strain>
    </source>
</reference>
<dbReference type="PaxDb" id="39947-A0A0N7KR44"/>
<dbReference type="EMBL" id="AP014965">
    <property type="protein sequence ID" value="BAT08986.1"/>
    <property type="molecule type" value="Genomic_DNA"/>
</dbReference>
<dbReference type="AlphaFoldDB" id="A0A0N7KR44"/>
<proteinExistence type="predicted"/>
<evidence type="ECO:0000313" key="2">
    <source>
        <dbReference type="EMBL" id="BAT08986.1"/>
    </source>
</evidence>
<sequence>MAFLAFSFQPLAFSMNSLLLSPSITSLTHLSNSSFLTTPSPSGRTRTPTRHTSSMYLAFIVWSDHCGTATIGTPALNPSVVEFHPQCVTKHPTAGCASTSSCGHHVTMSPLPCFAALAAKPSGILEVSDALTTQRKGLPVLYKPSATSAICAGLGVATLPKETYATVRGGLASSQAFVSVVGEKRWKPYDVSSGRRLSRYADGTVSPTVLARHADAMCSASYQQATTLIKELTRTWSAMSRPLNWFTRRSRYAGLSSVFAMNVGTSSSVRPTEIPGSRSGSSPSAASGSSTRPVNTLSYAAFTAHACVKKDAVAAPWRAATRGAQLRNESYTTASTGRPCSASARRSASMVSDPRDSSRDRYSPALPASWKPPAS</sequence>
<keyword evidence="3" id="KW-1185">Reference proteome</keyword>
<feature type="region of interest" description="Disordered" evidence="1">
    <location>
        <begin position="266"/>
        <end position="292"/>
    </location>
</feature>
<reference evidence="3" key="1">
    <citation type="journal article" date="2005" name="Nature">
        <title>The map-based sequence of the rice genome.</title>
        <authorList>
            <consortium name="International rice genome sequencing project (IRGSP)"/>
            <person name="Matsumoto T."/>
            <person name="Wu J."/>
            <person name="Kanamori H."/>
            <person name="Katayose Y."/>
            <person name="Fujisawa M."/>
            <person name="Namiki N."/>
            <person name="Mizuno H."/>
            <person name="Yamamoto K."/>
            <person name="Antonio B.A."/>
            <person name="Baba T."/>
            <person name="Sakata K."/>
            <person name="Nagamura Y."/>
            <person name="Aoki H."/>
            <person name="Arikawa K."/>
            <person name="Arita K."/>
            <person name="Bito T."/>
            <person name="Chiden Y."/>
            <person name="Fujitsuka N."/>
            <person name="Fukunaka R."/>
            <person name="Hamada M."/>
            <person name="Harada C."/>
            <person name="Hayashi A."/>
            <person name="Hijishita S."/>
            <person name="Honda M."/>
            <person name="Hosokawa S."/>
            <person name="Ichikawa Y."/>
            <person name="Idonuma A."/>
            <person name="Iijima M."/>
            <person name="Ikeda M."/>
            <person name="Ikeno M."/>
            <person name="Ito K."/>
            <person name="Ito S."/>
            <person name="Ito T."/>
            <person name="Ito Y."/>
            <person name="Ito Y."/>
            <person name="Iwabuchi A."/>
            <person name="Kamiya K."/>
            <person name="Karasawa W."/>
            <person name="Kurita K."/>
            <person name="Katagiri S."/>
            <person name="Kikuta A."/>
            <person name="Kobayashi H."/>
            <person name="Kobayashi N."/>
            <person name="Machita K."/>
            <person name="Maehara T."/>
            <person name="Masukawa M."/>
            <person name="Mizubayashi T."/>
            <person name="Mukai Y."/>
            <person name="Nagasaki H."/>
            <person name="Nagata Y."/>
            <person name="Naito S."/>
            <person name="Nakashima M."/>
            <person name="Nakama Y."/>
            <person name="Nakamichi Y."/>
            <person name="Nakamura M."/>
            <person name="Meguro A."/>
            <person name="Negishi M."/>
            <person name="Ohta I."/>
            <person name="Ohta T."/>
            <person name="Okamoto M."/>
            <person name="Ono N."/>
            <person name="Saji S."/>
            <person name="Sakaguchi M."/>
            <person name="Sakai K."/>
            <person name="Shibata M."/>
            <person name="Shimokawa T."/>
            <person name="Song J."/>
            <person name="Takazaki Y."/>
            <person name="Terasawa K."/>
            <person name="Tsugane M."/>
            <person name="Tsuji K."/>
            <person name="Ueda S."/>
            <person name="Waki K."/>
            <person name="Yamagata H."/>
            <person name="Yamamoto M."/>
            <person name="Yamamoto S."/>
            <person name="Yamane H."/>
            <person name="Yoshiki S."/>
            <person name="Yoshihara R."/>
            <person name="Yukawa K."/>
            <person name="Zhong H."/>
            <person name="Yano M."/>
            <person name="Yuan Q."/>
            <person name="Ouyang S."/>
            <person name="Liu J."/>
            <person name="Jones K.M."/>
            <person name="Gansberger K."/>
            <person name="Moffat K."/>
            <person name="Hill J."/>
            <person name="Bera J."/>
            <person name="Fadrosh D."/>
            <person name="Jin S."/>
            <person name="Johri S."/>
            <person name="Kim M."/>
            <person name="Overton L."/>
            <person name="Reardon M."/>
            <person name="Tsitrin T."/>
            <person name="Vuong H."/>
            <person name="Weaver B."/>
            <person name="Ciecko A."/>
            <person name="Tallon L."/>
            <person name="Jackson J."/>
            <person name="Pai G."/>
            <person name="Aken S.V."/>
            <person name="Utterback T."/>
            <person name="Reidmuller S."/>
            <person name="Feldblyum T."/>
            <person name="Hsiao J."/>
            <person name="Zismann V."/>
            <person name="Iobst S."/>
            <person name="de Vazeille A.R."/>
            <person name="Buell C.R."/>
            <person name="Ying K."/>
            <person name="Li Y."/>
            <person name="Lu T."/>
            <person name="Huang Y."/>
            <person name="Zhao Q."/>
            <person name="Feng Q."/>
            <person name="Zhang L."/>
            <person name="Zhu J."/>
            <person name="Weng Q."/>
            <person name="Mu J."/>
            <person name="Lu Y."/>
            <person name="Fan D."/>
            <person name="Liu Y."/>
            <person name="Guan J."/>
            <person name="Zhang Y."/>
            <person name="Yu S."/>
            <person name="Liu X."/>
            <person name="Zhang Y."/>
            <person name="Hong G."/>
            <person name="Han B."/>
            <person name="Choisne N."/>
            <person name="Demange N."/>
            <person name="Orjeda G."/>
            <person name="Samain S."/>
            <person name="Cattolico L."/>
            <person name="Pelletier E."/>
            <person name="Couloux A."/>
            <person name="Segurens B."/>
            <person name="Wincker P."/>
            <person name="D'Hont A."/>
            <person name="Scarpelli C."/>
            <person name="Weissenbach J."/>
            <person name="Salanoubat M."/>
            <person name="Quetier F."/>
            <person name="Yu Y."/>
            <person name="Kim H.R."/>
            <person name="Rambo T."/>
            <person name="Currie J."/>
            <person name="Collura K."/>
            <person name="Luo M."/>
            <person name="Yang T."/>
            <person name="Ammiraju J.S.S."/>
            <person name="Engler F."/>
            <person name="Soderlund C."/>
            <person name="Wing R.A."/>
            <person name="Palmer L.E."/>
            <person name="de la Bastide M."/>
            <person name="Spiegel L."/>
            <person name="Nascimento L."/>
            <person name="Zutavern T."/>
            <person name="O'Shaughnessy A."/>
            <person name="Dike S."/>
            <person name="Dedhia N."/>
            <person name="Preston R."/>
            <person name="Balija V."/>
            <person name="McCombie W.R."/>
            <person name="Chow T."/>
            <person name="Chen H."/>
            <person name="Chung M."/>
            <person name="Chen C."/>
            <person name="Shaw J."/>
            <person name="Wu H."/>
            <person name="Hsiao K."/>
            <person name="Chao Y."/>
            <person name="Chu M."/>
            <person name="Cheng C."/>
            <person name="Hour A."/>
            <person name="Lee P."/>
            <person name="Lin S."/>
            <person name="Lin Y."/>
            <person name="Liou J."/>
            <person name="Liu S."/>
            <person name="Hsing Y."/>
            <person name="Raghuvanshi S."/>
            <person name="Mohanty A."/>
            <person name="Bharti A.K."/>
            <person name="Gaur A."/>
            <person name="Gupta V."/>
            <person name="Kumar D."/>
            <person name="Ravi V."/>
            <person name="Vij S."/>
            <person name="Kapur A."/>
            <person name="Khurana P."/>
            <person name="Khurana P."/>
            <person name="Khurana J.P."/>
            <person name="Tyagi A.K."/>
            <person name="Gaikwad K."/>
            <person name="Singh A."/>
            <person name="Dalal V."/>
            <person name="Srivastava S."/>
            <person name="Dixit A."/>
            <person name="Pal A.K."/>
            <person name="Ghazi I.A."/>
            <person name="Yadav M."/>
            <person name="Pandit A."/>
            <person name="Bhargava A."/>
            <person name="Sureshbabu K."/>
            <person name="Batra K."/>
            <person name="Sharma T.R."/>
            <person name="Mohapatra T."/>
            <person name="Singh N.K."/>
            <person name="Messing J."/>
            <person name="Nelson A.B."/>
            <person name="Fuks G."/>
            <person name="Kavchok S."/>
            <person name="Keizer G."/>
            <person name="Linton E."/>
            <person name="Llaca V."/>
            <person name="Song R."/>
            <person name="Tanyolac B."/>
            <person name="Young S."/>
            <person name="Ho-Il K."/>
            <person name="Hahn J.H."/>
            <person name="Sangsakoo G."/>
            <person name="Vanavichit A."/>
            <person name="de Mattos Luiz.A.T."/>
            <person name="Zimmer P.D."/>
            <person name="Malone G."/>
            <person name="Dellagostin O."/>
            <person name="de Oliveira A.C."/>
            <person name="Bevan M."/>
            <person name="Bancroft I."/>
            <person name="Minx P."/>
            <person name="Cordum H."/>
            <person name="Wilson R."/>
            <person name="Cheng Z."/>
            <person name="Jin W."/>
            <person name="Jiang J."/>
            <person name="Leong S.A."/>
            <person name="Iwama H."/>
            <person name="Gojobori T."/>
            <person name="Itoh T."/>
            <person name="Niimura Y."/>
            <person name="Fujii Y."/>
            <person name="Habara T."/>
            <person name="Sakai H."/>
            <person name="Sato Y."/>
            <person name="Wilson G."/>
            <person name="Kumar K."/>
            <person name="McCouch S."/>
            <person name="Juretic N."/>
            <person name="Hoen D."/>
            <person name="Wright S."/>
            <person name="Bruskiewich R."/>
            <person name="Bureau T."/>
            <person name="Miyao A."/>
            <person name="Hirochika H."/>
            <person name="Nishikawa T."/>
            <person name="Kadowaki K."/>
            <person name="Sugiura M."/>
            <person name="Burr B."/>
            <person name="Sasaki T."/>
        </authorList>
    </citation>
    <scope>NUCLEOTIDE SEQUENCE [LARGE SCALE GENOMIC DNA]</scope>
    <source>
        <strain evidence="3">cv. Nipponbare</strain>
    </source>
</reference>
<evidence type="ECO:0000256" key="1">
    <source>
        <dbReference type="SAM" id="MobiDB-lite"/>
    </source>
</evidence>
<feature type="compositionally biased region" description="Polar residues" evidence="1">
    <location>
        <begin position="328"/>
        <end position="338"/>
    </location>
</feature>
<reference evidence="2 3" key="3">
    <citation type="journal article" date="2013" name="Rice">
        <title>Improvement of the Oryza sativa Nipponbare reference genome using next generation sequence and optical map data.</title>
        <authorList>
            <person name="Kawahara Y."/>
            <person name="de la Bastide M."/>
            <person name="Hamilton J.P."/>
            <person name="Kanamori H."/>
            <person name="McCombie W.R."/>
            <person name="Ouyang S."/>
            <person name="Schwartz D.C."/>
            <person name="Tanaka T."/>
            <person name="Wu J."/>
            <person name="Zhou S."/>
            <person name="Childs K.L."/>
            <person name="Davidson R.M."/>
            <person name="Lin H."/>
            <person name="Quesada-Ocampo L."/>
            <person name="Vaillancourt B."/>
            <person name="Sakai H."/>
            <person name="Lee S.S."/>
            <person name="Kim J."/>
            <person name="Numa H."/>
            <person name="Itoh T."/>
            <person name="Buell C.R."/>
            <person name="Matsumoto T."/>
        </authorList>
    </citation>
    <scope>NUCLEOTIDE SEQUENCE [LARGE SCALE GENOMIC DNA]</scope>
    <source>
        <strain evidence="3">cv. Nipponbare</strain>
    </source>
</reference>